<keyword evidence="1" id="KW-1133">Transmembrane helix</keyword>
<keyword evidence="3" id="KW-1185">Reference proteome</keyword>
<keyword evidence="1" id="KW-0812">Transmembrane</keyword>
<dbReference type="InterPro" id="IPR019635">
    <property type="entry name" value="DUF2500"/>
</dbReference>
<gene>
    <name evidence="2" type="ORF">PBOR_15750</name>
</gene>
<dbReference type="HOGENOM" id="CLU_138370_0_0_9"/>
<protein>
    <recommendedName>
        <fullName evidence="4">DUF2500 domain-containing protein</fullName>
    </recommendedName>
</protein>
<dbReference type="Pfam" id="PF10694">
    <property type="entry name" value="DUF2500"/>
    <property type="match status" value="1"/>
</dbReference>
<dbReference type="KEGG" id="pbd:PBOR_15750"/>
<feature type="transmembrane region" description="Helical" evidence="1">
    <location>
        <begin position="18"/>
        <end position="36"/>
    </location>
</feature>
<dbReference type="AlphaFoldDB" id="A0A089LGE0"/>
<dbReference type="CDD" id="cd00298">
    <property type="entry name" value="ACD_sHsps_p23-like"/>
    <property type="match status" value="1"/>
</dbReference>
<keyword evidence="1" id="KW-0472">Membrane</keyword>
<evidence type="ECO:0000313" key="2">
    <source>
        <dbReference type="EMBL" id="AIQ58223.1"/>
    </source>
</evidence>
<dbReference type="OrthoDB" id="282886at2"/>
<organism evidence="2 3">
    <name type="scientific">Paenibacillus borealis</name>
    <dbReference type="NCBI Taxonomy" id="160799"/>
    <lineage>
        <taxon>Bacteria</taxon>
        <taxon>Bacillati</taxon>
        <taxon>Bacillota</taxon>
        <taxon>Bacilli</taxon>
        <taxon>Bacillales</taxon>
        <taxon>Paenibacillaceae</taxon>
        <taxon>Paenibacillus</taxon>
    </lineage>
</organism>
<accession>A0A089LGE0</accession>
<name>A0A089LGE0_PAEBO</name>
<evidence type="ECO:0008006" key="4">
    <source>
        <dbReference type="Google" id="ProtNLM"/>
    </source>
</evidence>
<proteinExistence type="predicted"/>
<evidence type="ECO:0000313" key="3">
    <source>
        <dbReference type="Proteomes" id="UP000029518"/>
    </source>
</evidence>
<reference evidence="2" key="1">
    <citation type="submission" date="2014-08" db="EMBL/GenBank/DDBJ databases">
        <title>Comparative genomics of the Paenibacillus odorifer group.</title>
        <authorList>
            <person name="den Bakker H.C."/>
            <person name="Tsai Y.-C.Y.-C."/>
            <person name="Martin N."/>
            <person name="Korlach J."/>
            <person name="Wiedmann M."/>
        </authorList>
    </citation>
    <scope>NUCLEOTIDE SEQUENCE [LARGE SCALE GENOMIC DNA]</scope>
    <source>
        <strain evidence="2">DSM 13188</strain>
    </source>
</reference>
<dbReference type="Proteomes" id="UP000029518">
    <property type="component" value="Chromosome"/>
</dbReference>
<dbReference type="RefSeq" id="WP_042219436.1">
    <property type="nucleotide sequence ID" value="NZ_CP009285.1"/>
</dbReference>
<dbReference type="Gene3D" id="2.40.50.660">
    <property type="match status" value="1"/>
</dbReference>
<dbReference type="EMBL" id="CP009285">
    <property type="protein sequence ID" value="AIQ58223.1"/>
    <property type="molecule type" value="Genomic_DNA"/>
</dbReference>
<sequence>MNLTVSSSQGGFFSEGPFLLKLVLLLIAVFVAYTIARALKIWMTNNASPLESRVATAVTKRSEVWGGRGHAGTHTSYYVTFEFQNGSRKELEVKAKAYGLIVEGDRGELSSKGTRFKGFVRHSRRNL</sequence>
<evidence type="ECO:0000256" key="1">
    <source>
        <dbReference type="SAM" id="Phobius"/>
    </source>
</evidence>